<keyword evidence="2" id="KW-1185">Reference proteome</keyword>
<evidence type="ECO:0000313" key="2">
    <source>
        <dbReference type="Proteomes" id="UP001327957"/>
    </source>
</evidence>
<gene>
    <name evidence="1" type="ORF">QIS74_11009</name>
</gene>
<accession>A0AAV9T200</accession>
<sequence>MIRGDKDFGQKSDYYCLIEAFQDILEHEEDRKYLRAVNSMIVKHGLEPLPLY</sequence>
<dbReference type="Proteomes" id="UP001327957">
    <property type="component" value="Unassembled WGS sequence"/>
</dbReference>
<protein>
    <submittedName>
        <fullName evidence="1">Alcohol dehydrogenase</fullName>
    </submittedName>
</protein>
<proteinExistence type="predicted"/>
<dbReference type="EMBL" id="JASAOK010000046">
    <property type="protein sequence ID" value="KAK6211745.1"/>
    <property type="molecule type" value="Genomic_DNA"/>
</dbReference>
<reference evidence="1 2" key="1">
    <citation type="submission" date="2023-04" db="EMBL/GenBank/DDBJ databases">
        <title>Colletotrichum tabacum stain YC1 causing leaf anthracnose on Nicotiana tabacum(L.) cv.</title>
        <authorList>
            <person name="Ji Z."/>
            <person name="Wang M."/>
            <person name="Zhang J."/>
            <person name="Wang N."/>
            <person name="Zhou Z."/>
        </authorList>
    </citation>
    <scope>NUCLEOTIDE SEQUENCE [LARGE SCALE GENOMIC DNA]</scope>
    <source>
        <strain evidence="1 2">YC1</strain>
    </source>
</reference>
<organism evidence="1 2">
    <name type="scientific">Colletotrichum tabaci</name>
    <dbReference type="NCBI Taxonomy" id="1209068"/>
    <lineage>
        <taxon>Eukaryota</taxon>
        <taxon>Fungi</taxon>
        <taxon>Dikarya</taxon>
        <taxon>Ascomycota</taxon>
        <taxon>Pezizomycotina</taxon>
        <taxon>Sordariomycetes</taxon>
        <taxon>Hypocreomycetidae</taxon>
        <taxon>Glomerellales</taxon>
        <taxon>Glomerellaceae</taxon>
        <taxon>Colletotrichum</taxon>
        <taxon>Colletotrichum destructivum species complex</taxon>
    </lineage>
</organism>
<comment type="caution">
    <text evidence="1">The sequence shown here is derived from an EMBL/GenBank/DDBJ whole genome shotgun (WGS) entry which is preliminary data.</text>
</comment>
<evidence type="ECO:0000313" key="1">
    <source>
        <dbReference type="EMBL" id="KAK6211745.1"/>
    </source>
</evidence>
<dbReference type="AlphaFoldDB" id="A0AAV9T200"/>
<name>A0AAV9T200_9PEZI</name>